<proteinExistence type="predicted"/>
<organism evidence="1">
    <name type="scientific">Yersinia ruckeri</name>
    <dbReference type="NCBI Taxonomy" id="29486"/>
    <lineage>
        <taxon>Bacteria</taxon>
        <taxon>Pseudomonadati</taxon>
        <taxon>Pseudomonadota</taxon>
        <taxon>Gammaproteobacteria</taxon>
        <taxon>Enterobacterales</taxon>
        <taxon>Yersiniaceae</taxon>
        <taxon>Yersinia</taxon>
    </lineage>
</organism>
<name>A0A0A8VKF5_YERRU</name>
<sequence>MANVISVMNMLDIYIDAGTAGGRTKMKTAPTLLMPWVI</sequence>
<evidence type="ECO:0000313" key="1">
    <source>
        <dbReference type="EMBL" id="CEK28853.1"/>
    </source>
</evidence>
<protein>
    <submittedName>
        <fullName evidence="1">Uncharacterized protein</fullName>
    </submittedName>
</protein>
<dbReference type="AlphaFoldDB" id="A0A0A8VKF5"/>
<reference evidence="1" key="1">
    <citation type="journal article" date="2015" name="Genome Announc.">
        <title>Complete Genome Sequence of Yersinia ruckeri Strain CSF007-82, Etiologic Agent of Red Mouth Disease in Salmonid Fish.</title>
        <authorList>
            <person name="Nelson M.C."/>
            <person name="LaPatra S.E."/>
            <person name="Welch T.J."/>
            <person name="Graf J."/>
        </authorList>
    </citation>
    <scope>NUCLEOTIDE SEQUENCE</scope>
    <source>
        <strain evidence="1">CSF007-82</strain>
    </source>
</reference>
<dbReference type="EMBL" id="LN681231">
    <property type="protein sequence ID" value="CEK28853.1"/>
    <property type="molecule type" value="Genomic_DNA"/>
</dbReference>
<accession>A0A0A8VKF5</accession>
<gene>
    <name evidence="1" type="ORF">CSF007_15655</name>
</gene>